<dbReference type="GeneID" id="93248167"/>
<keyword evidence="1" id="KW-1133">Transmembrane helix</keyword>
<evidence type="ECO:0008006" key="4">
    <source>
        <dbReference type="Google" id="ProtNLM"/>
    </source>
</evidence>
<keyword evidence="1" id="KW-0812">Transmembrane</keyword>
<dbReference type="KEGG" id="mhs:MOS_023"/>
<sequence length="128" mass="14502">MSRESEINRIKEQISFLSKKARISKSIFIITSIILILMAAFNGILSAYSIAKNPNLTAVRLFVAIAFLNAIIAFLASITSFFVFDNIYNKNSKKIEFLIEKRKELEKNANINLDDLVIQISNIKVDSE</sequence>
<keyword evidence="1" id="KW-0472">Membrane</keyword>
<protein>
    <recommendedName>
        <fullName evidence="4">DUF4231 domain-containing protein</fullName>
    </recommendedName>
</protein>
<dbReference type="Pfam" id="PF14015">
    <property type="entry name" value="DUF4231"/>
    <property type="match status" value="1"/>
</dbReference>
<evidence type="ECO:0000313" key="2">
    <source>
        <dbReference type="EMBL" id="AFX73955.1"/>
    </source>
</evidence>
<reference evidence="2 3" key="1">
    <citation type="journal article" date="2013" name="Genome Announc.">
        <title>Complete Genome Sequence of Mycoplasma hyorhinis Strain SK76.</title>
        <authorList>
            <person name="Goodison S."/>
            <person name="Urquidi V."/>
            <person name="Kumar D."/>
            <person name="Reyes L."/>
            <person name="Rosser C.J."/>
        </authorList>
    </citation>
    <scope>NUCLEOTIDE SEQUENCE [LARGE SCALE GENOMIC DNA]</scope>
    <source>
        <strain evidence="2 3">SK76</strain>
    </source>
</reference>
<dbReference type="EMBL" id="CP003914">
    <property type="protein sequence ID" value="AFX73955.1"/>
    <property type="molecule type" value="Genomic_DNA"/>
</dbReference>
<gene>
    <name evidence="2" type="ORF">MOS_023</name>
</gene>
<dbReference type="Proteomes" id="UP000009399">
    <property type="component" value="Chromosome"/>
</dbReference>
<feature type="transmembrane region" description="Helical" evidence="1">
    <location>
        <begin position="62"/>
        <end position="84"/>
    </location>
</feature>
<evidence type="ECO:0000256" key="1">
    <source>
        <dbReference type="SAM" id="Phobius"/>
    </source>
</evidence>
<dbReference type="InterPro" id="IPR025325">
    <property type="entry name" value="DUF4231"/>
</dbReference>
<accession>A0AAI8AM75</accession>
<evidence type="ECO:0000313" key="3">
    <source>
        <dbReference type="Proteomes" id="UP000009399"/>
    </source>
</evidence>
<dbReference type="AlphaFoldDB" id="A0AAI8AM75"/>
<organism evidence="2 3">
    <name type="scientific">Mesomycoplasma hyorhinis SK76</name>
    <dbReference type="NCBI Taxonomy" id="1118964"/>
    <lineage>
        <taxon>Bacteria</taxon>
        <taxon>Bacillati</taxon>
        <taxon>Mycoplasmatota</taxon>
        <taxon>Mycoplasmoidales</taxon>
        <taxon>Metamycoplasmataceae</taxon>
        <taxon>Mesomycoplasma</taxon>
    </lineage>
</organism>
<feature type="transmembrane region" description="Helical" evidence="1">
    <location>
        <begin position="27"/>
        <end position="50"/>
    </location>
</feature>
<name>A0AAI8AM75_MESHY</name>
<proteinExistence type="predicted"/>
<dbReference type="RefSeq" id="WP_013301857.1">
    <property type="nucleotide sequence ID" value="NC_019552.1"/>
</dbReference>